<keyword evidence="4" id="KW-1185">Reference proteome</keyword>
<evidence type="ECO:0000313" key="3">
    <source>
        <dbReference type="EMBL" id="KAF6216436.1"/>
    </source>
</evidence>
<reference evidence="3" key="1">
    <citation type="journal article" date="2021" name="Mol. Ecol. Resour.">
        <title>Apolygus lucorum genome provides insights into omnivorousness and mesophyll feeding.</title>
        <authorList>
            <person name="Liu Y."/>
            <person name="Liu H."/>
            <person name="Wang H."/>
            <person name="Huang T."/>
            <person name="Liu B."/>
            <person name="Yang B."/>
            <person name="Yin L."/>
            <person name="Li B."/>
            <person name="Zhang Y."/>
            <person name="Zhang S."/>
            <person name="Jiang F."/>
            <person name="Zhang X."/>
            <person name="Ren Y."/>
            <person name="Wang B."/>
            <person name="Wang S."/>
            <person name="Lu Y."/>
            <person name="Wu K."/>
            <person name="Fan W."/>
            <person name="Wang G."/>
        </authorList>
    </citation>
    <scope>NUCLEOTIDE SEQUENCE</scope>
    <source>
        <strain evidence="3">12Hb</strain>
    </source>
</reference>
<dbReference type="Proteomes" id="UP000466442">
    <property type="component" value="Linkage Group LG1"/>
</dbReference>
<gene>
    <name evidence="3" type="ORF">GE061_000778</name>
</gene>
<proteinExistence type="predicted"/>
<dbReference type="OrthoDB" id="6612851at2759"/>
<protein>
    <recommendedName>
        <fullName evidence="5">HTH psq-type domain-containing protein</fullName>
    </recommendedName>
</protein>
<dbReference type="EMBL" id="WIXP02000001">
    <property type="protein sequence ID" value="KAF6216436.1"/>
    <property type="molecule type" value="Genomic_DNA"/>
</dbReference>
<evidence type="ECO:0000256" key="2">
    <source>
        <dbReference type="SAM" id="MobiDB-lite"/>
    </source>
</evidence>
<evidence type="ECO:0000313" key="4">
    <source>
        <dbReference type="Proteomes" id="UP000466442"/>
    </source>
</evidence>
<evidence type="ECO:0000256" key="1">
    <source>
        <dbReference type="ARBA" id="ARBA00004123"/>
    </source>
</evidence>
<comment type="subcellular location">
    <subcellularLocation>
        <location evidence="1">Nucleus</location>
    </subcellularLocation>
</comment>
<feature type="compositionally biased region" description="Acidic residues" evidence="2">
    <location>
        <begin position="429"/>
        <end position="451"/>
    </location>
</feature>
<dbReference type="GO" id="GO:0005634">
    <property type="term" value="C:nucleus"/>
    <property type="evidence" value="ECO:0007669"/>
    <property type="project" value="UniProtKB-SubCell"/>
</dbReference>
<feature type="region of interest" description="Disordered" evidence="2">
    <location>
        <begin position="395"/>
        <end position="451"/>
    </location>
</feature>
<dbReference type="InterPro" id="IPR009057">
    <property type="entry name" value="Homeodomain-like_sf"/>
</dbReference>
<sequence length="569" mass="64874">MPRSYVKKRPLPPYTVQDLEQAVFDVMNQNKTYREAEEAYRVPISVIYHRIKGRKTSIHKMGAGRLPELTEEVEKCLVKCLIARAQMGFPCDKQELKDLVQEYIQSNRIQSRFQDGRPGEDWYLAFMKRNPAITLKKPEHLQKARKKARDPFVVYQFFGSVKKVYMSSHIDENCGRLIFNADESGFANDPSRLRAIGEKGKPLQRVSDGSGRDATTVLACISASGDALPPLIVFKGLFPLDEAKIPEDLFDPQDLARYRQRRSTAEKVIASSHSASENDKERIPDFLIPDITDMVDDECFSRGEIVPFNDEDSNVALDLTMPLRKSDLEDEQAPSTSHTVNDMVSIFSKSISKTTFATKSPVKTGTGTRLKHQTYGEVLTTDDVLLRLREAQEKKATKVTKRKKSNECDGKKNEKPKKAKKPSAKEADSESEEEEELQILESDGEEEEEMDWDSYLKNMEEEQLEEVTYIEPRGVNILPNTFVMVEIMGGKRGKTKYCYLCRVDKVSNELEVTGLKSVNSRKSKFKLVENDQFSVEWDQIKAILPTPQIEKDGRREIYKFSGTVNVTEM</sequence>
<comment type="caution">
    <text evidence="3">The sequence shown here is derived from an EMBL/GenBank/DDBJ whole genome shotgun (WGS) entry which is preliminary data.</text>
</comment>
<name>A0A8S9Y7X3_APOLU</name>
<organism evidence="3 4">
    <name type="scientific">Apolygus lucorum</name>
    <name type="common">Small green plant bug</name>
    <name type="synonym">Lygocoris lucorum</name>
    <dbReference type="NCBI Taxonomy" id="248454"/>
    <lineage>
        <taxon>Eukaryota</taxon>
        <taxon>Metazoa</taxon>
        <taxon>Ecdysozoa</taxon>
        <taxon>Arthropoda</taxon>
        <taxon>Hexapoda</taxon>
        <taxon>Insecta</taxon>
        <taxon>Pterygota</taxon>
        <taxon>Neoptera</taxon>
        <taxon>Paraneoptera</taxon>
        <taxon>Hemiptera</taxon>
        <taxon>Heteroptera</taxon>
        <taxon>Panheteroptera</taxon>
        <taxon>Cimicomorpha</taxon>
        <taxon>Miridae</taxon>
        <taxon>Mirini</taxon>
        <taxon>Apolygus</taxon>
    </lineage>
</organism>
<dbReference type="AlphaFoldDB" id="A0A8S9Y7X3"/>
<accession>A0A8S9Y7X3</accession>
<dbReference type="SUPFAM" id="SSF46689">
    <property type="entry name" value="Homeodomain-like"/>
    <property type="match status" value="1"/>
</dbReference>
<evidence type="ECO:0008006" key="5">
    <source>
        <dbReference type="Google" id="ProtNLM"/>
    </source>
</evidence>
<dbReference type="Gene3D" id="1.10.10.60">
    <property type="entry name" value="Homeodomain-like"/>
    <property type="match status" value="1"/>
</dbReference>